<evidence type="ECO:0000256" key="1">
    <source>
        <dbReference type="SAM" id="MobiDB-lite"/>
    </source>
</evidence>
<sequence>MSFLVEQEDNTATLDEVVAFIDSWDAGNASPGDATTSESESDSSPFGNEDIQFVLLDSLGGVLEEASFLSPKEKKPLTKPTAKKRKKASTRLQRRKKAEILSLRAQSEQLEGKLKQLKRIYAGPTNAAGSHVLDGMIKLSSTSWSAIAATQYQERLQSEKTNQQLRLALMQQMKVNKALREAFQMHSSLDVSTGSFLFFSYNSDLLFESKQHWNTIFGLSSPATRTPLAKANSSLNVIGELETMVEGLYLDSEAVLQPKGAPLTNNLLSVKQDKSRGRVFEIAITTPMLCSMEEASMMFWRDMMTIRQYNDKYYNFRWTVISRDEDKQQPSSVARSLVQLFAEYSRESLLEEEDFQDIEDLVLVSLSNKLREYLQNVQEKIALEAERMPALDAFARSVRETSRRLLRKVSPLGSSNKTLVSVCSASIQNDVEPMRSLRHHELLMSKWQHWRSCSLLSIRDEVGDYALDGSESLLVLDQPSSAITEGGCHQAAVQKKAPNRRRKRVGWSSSTGLQRRKRAELEFLRQHVLDLETYVQQLKSPCVVILDSIKTESRSTWKELAVAQYAKRLHFEKVNRALKTLINSQVHAHDALRNVFDEILLCPKDSMALPVGSGNGQYSA</sequence>
<feature type="compositionally biased region" description="Basic residues" evidence="1">
    <location>
        <begin position="81"/>
        <end position="95"/>
    </location>
</feature>
<name>A0A9W6TPB8_9STRA</name>
<evidence type="ECO:0000313" key="3">
    <source>
        <dbReference type="Proteomes" id="UP001165083"/>
    </source>
</evidence>
<proteinExistence type="predicted"/>
<evidence type="ECO:0000313" key="2">
    <source>
        <dbReference type="EMBL" id="GMF16599.1"/>
    </source>
</evidence>
<dbReference type="OrthoDB" id="124800at2759"/>
<protein>
    <submittedName>
        <fullName evidence="2">Unnamed protein product</fullName>
    </submittedName>
</protein>
<dbReference type="Proteomes" id="UP001165083">
    <property type="component" value="Unassembled WGS sequence"/>
</dbReference>
<dbReference type="EMBL" id="BSXW01000256">
    <property type="protein sequence ID" value="GMF16599.1"/>
    <property type="molecule type" value="Genomic_DNA"/>
</dbReference>
<gene>
    <name evidence="2" type="ORF">Plil01_000594100</name>
</gene>
<dbReference type="AlphaFoldDB" id="A0A9W6TPB8"/>
<reference evidence="2" key="1">
    <citation type="submission" date="2023-04" db="EMBL/GenBank/DDBJ databases">
        <title>Phytophthora lilii NBRC 32176.</title>
        <authorList>
            <person name="Ichikawa N."/>
            <person name="Sato H."/>
            <person name="Tonouchi N."/>
        </authorList>
    </citation>
    <scope>NUCLEOTIDE SEQUENCE</scope>
    <source>
        <strain evidence="2">NBRC 32176</strain>
    </source>
</reference>
<accession>A0A9W6TPB8</accession>
<feature type="region of interest" description="Disordered" evidence="1">
    <location>
        <begin position="69"/>
        <end position="95"/>
    </location>
</feature>
<organism evidence="2 3">
    <name type="scientific">Phytophthora lilii</name>
    <dbReference type="NCBI Taxonomy" id="2077276"/>
    <lineage>
        <taxon>Eukaryota</taxon>
        <taxon>Sar</taxon>
        <taxon>Stramenopiles</taxon>
        <taxon>Oomycota</taxon>
        <taxon>Peronosporomycetes</taxon>
        <taxon>Peronosporales</taxon>
        <taxon>Peronosporaceae</taxon>
        <taxon>Phytophthora</taxon>
    </lineage>
</organism>
<keyword evidence="3" id="KW-1185">Reference proteome</keyword>
<comment type="caution">
    <text evidence="2">The sequence shown here is derived from an EMBL/GenBank/DDBJ whole genome shotgun (WGS) entry which is preliminary data.</text>
</comment>